<evidence type="ECO:0000313" key="4">
    <source>
        <dbReference type="EMBL" id="MEQ2370267.1"/>
    </source>
</evidence>
<reference evidence="4 5" key="1">
    <citation type="submission" date="2024-03" db="EMBL/GenBank/DDBJ databases">
        <title>Human intestinal bacterial collection.</title>
        <authorList>
            <person name="Pauvert C."/>
            <person name="Hitch T.C.A."/>
            <person name="Clavel T."/>
        </authorList>
    </citation>
    <scope>NUCLEOTIDE SEQUENCE [LARGE SCALE GENOMIC DNA]</scope>
    <source>
        <strain evidence="4 5">CLA-JM-H16</strain>
    </source>
</reference>
<dbReference type="EMBL" id="JBBMEJ010000004">
    <property type="protein sequence ID" value="MEQ2370267.1"/>
    <property type="molecule type" value="Genomic_DNA"/>
</dbReference>
<dbReference type="PANTHER" id="PTHR30204:SF85">
    <property type="entry name" value="MULTIDRUG-EFFLUX TRANSPORTER 2 REGULATOR"/>
    <property type="match status" value="1"/>
</dbReference>
<sequence length="294" mass="34171">MQKFNNPCIKTGDFAKLCGTNKRTLIHYDEIGLFKPAYTDDRSYRYYSENQFDVFFTISCLSRLGMPLKEIGAFLNHRNPQALKKLLLEQREEVLKEEERIRKIRQVIETKLSLVSLQEELEAQKEAVTSDNSELFFESENCSGHIFQEYSPQEYLILSDPLNTSDHEAIIHTLCSHIGYCNKHNLNAGHPYGAMLDVNELRQEHLDTYAYFFTKVIDHPDGIPFHIKPAGTYAVAYLKGNYYDSEATYRRLFQWIDEHGFRTGQYSYKEAVIDELAAASQEEYLTKISVQIFI</sequence>
<dbReference type="CDD" id="cd04782">
    <property type="entry name" value="HTH_BltR"/>
    <property type="match status" value="1"/>
</dbReference>
<evidence type="ECO:0000256" key="2">
    <source>
        <dbReference type="SAM" id="Coils"/>
    </source>
</evidence>
<keyword evidence="2" id="KW-0175">Coiled coil</keyword>
<dbReference type="Pfam" id="PF06445">
    <property type="entry name" value="GyrI-like"/>
    <property type="match status" value="1"/>
</dbReference>
<dbReference type="Gene3D" id="3.20.80.10">
    <property type="entry name" value="Regulatory factor, effector binding domain"/>
    <property type="match status" value="1"/>
</dbReference>
<dbReference type="PROSITE" id="PS50937">
    <property type="entry name" value="HTH_MERR_2"/>
    <property type="match status" value="1"/>
</dbReference>
<dbReference type="SUPFAM" id="SSF55136">
    <property type="entry name" value="Probable bacterial effector-binding domain"/>
    <property type="match status" value="1"/>
</dbReference>
<evidence type="ECO:0000256" key="1">
    <source>
        <dbReference type="ARBA" id="ARBA00023125"/>
    </source>
</evidence>
<dbReference type="RefSeq" id="WP_349056201.1">
    <property type="nucleotide sequence ID" value="NZ_JBBMEJ010000004.1"/>
</dbReference>
<evidence type="ECO:0000313" key="5">
    <source>
        <dbReference type="Proteomes" id="UP001473063"/>
    </source>
</evidence>
<dbReference type="Gene3D" id="1.10.1660.10">
    <property type="match status" value="1"/>
</dbReference>
<accession>A0ABV1BDE5</accession>
<dbReference type="SMART" id="SM00422">
    <property type="entry name" value="HTH_MERR"/>
    <property type="match status" value="1"/>
</dbReference>
<feature type="coiled-coil region" evidence="2">
    <location>
        <begin position="87"/>
        <end position="134"/>
    </location>
</feature>
<keyword evidence="5" id="KW-1185">Reference proteome</keyword>
<dbReference type="PANTHER" id="PTHR30204">
    <property type="entry name" value="REDOX-CYCLING DRUG-SENSING TRANSCRIPTIONAL ACTIVATOR SOXR"/>
    <property type="match status" value="1"/>
</dbReference>
<feature type="domain" description="HTH merR-type" evidence="3">
    <location>
        <begin position="8"/>
        <end position="77"/>
    </location>
</feature>
<gene>
    <name evidence="4" type="ORF">WMO28_04770</name>
</gene>
<dbReference type="Pfam" id="PF13411">
    <property type="entry name" value="MerR_1"/>
    <property type="match status" value="1"/>
</dbReference>
<keyword evidence="1" id="KW-0238">DNA-binding</keyword>
<proteinExistence type="predicted"/>
<dbReference type="SUPFAM" id="SSF46955">
    <property type="entry name" value="Putative DNA-binding domain"/>
    <property type="match status" value="1"/>
</dbReference>
<dbReference type="InterPro" id="IPR029442">
    <property type="entry name" value="GyrI-like"/>
</dbReference>
<dbReference type="InterPro" id="IPR011256">
    <property type="entry name" value="Reg_factor_effector_dom_sf"/>
</dbReference>
<dbReference type="InterPro" id="IPR047057">
    <property type="entry name" value="MerR_fam"/>
</dbReference>
<name>A0ABV1BDE5_9FIRM</name>
<dbReference type="InterPro" id="IPR000551">
    <property type="entry name" value="MerR-type_HTH_dom"/>
</dbReference>
<comment type="caution">
    <text evidence="4">The sequence shown here is derived from an EMBL/GenBank/DDBJ whole genome shotgun (WGS) entry which is preliminary data.</text>
</comment>
<protein>
    <submittedName>
        <fullName evidence="4">MerR family transcriptional regulator</fullName>
    </submittedName>
</protein>
<evidence type="ECO:0000259" key="3">
    <source>
        <dbReference type="PROSITE" id="PS50937"/>
    </source>
</evidence>
<dbReference type="InterPro" id="IPR010499">
    <property type="entry name" value="AraC_E-bd"/>
</dbReference>
<dbReference type="SMART" id="SM00871">
    <property type="entry name" value="AraC_E_bind"/>
    <property type="match status" value="1"/>
</dbReference>
<dbReference type="InterPro" id="IPR009061">
    <property type="entry name" value="DNA-bd_dom_put_sf"/>
</dbReference>
<dbReference type="Proteomes" id="UP001473063">
    <property type="component" value="Unassembled WGS sequence"/>
</dbReference>
<organism evidence="4 5">
    <name type="scientific">Blautia aquisgranensis</name>
    <dbReference type="NCBI Taxonomy" id="3133153"/>
    <lineage>
        <taxon>Bacteria</taxon>
        <taxon>Bacillati</taxon>
        <taxon>Bacillota</taxon>
        <taxon>Clostridia</taxon>
        <taxon>Lachnospirales</taxon>
        <taxon>Lachnospiraceae</taxon>
        <taxon>Blautia</taxon>
    </lineage>
</organism>